<dbReference type="SMART" id="SM00450">
    <property type="entry name" value="RHOD"/>
    <property type="match status" value="2"/>
</dbReference>
<gene>
    <name evidence="4" type="ORF">V3C41_03680</name>
</gene>
<feature type="domain" description="Rhodanese" evidence="3">
    <location>
        <begin position="17"/>
        <end position="131"/>
    </location>
</feature>
<dbReference type="EC" id="2.8.1.-" evidence="4"/>
<dbReference type="SUPFAM" id="SSF52821">
    <property type="entry name" value="Rhodanese/Cell cycle control phosphatase"/>
    <property type="match status" value="2"/>
</dbReference>
<dbReference type="PANTHER" id="PTHR11364:SF27">
    <property type="entry name" value="SULFURTRANSFERASE"/>
    <property type="match status" value="1"/>
</dbReference>
<keyword evidence="5" id="KW-1185">Reference proteome</keyword>
<proteinExistence type="predicted"/>
<dbReference type="RefSeq" id="WP_347781866.1">
    <property type="nucleotide sequence ID" value="NZ_JBBMFV010000004.1"/>
</dbReference>
<accession>A0ABV0GNR2</accession>
<dbReference type="Gene3D" id="3.40.250.10">
    <property type="entry name" value="Rhodanese-like domain"/>
    <property type="match status" value="2"/>
</dbReference>
<sequence length="279" mass="29764">MEEELKPFVDWSWCAANPGTFVLADSRWYLDGSSGKDAYESGHLPGAVFIDLDQWLSGPASPGAGRNPLPDPEVFAQGMRDAGISDADTVVVYDDAGGVIAARLVWMLRSTGHKAAILNGGIAAYPGGLSTESSSRPKGNFSSRAWPAHLLADISEASSTAYLRLDARNTDRFEGRQDPVDPRPGHIPGAVNVPCRGNLDPSGQLLPELQIRANFERAGVESAQNIISYCGSGVTACHNLLVMEQLGMGQGKLFVGGWSQYSRAQERPVATTIQPDAPL</sequence>
<evidence type="ECO:0000256" key="1">
    <source>
        <dbReference type="ARBA" id="ARBA00022679"/>
    </source>
</evidence>
<protein>
    <submittedName>
        <fullName evidence="4">Sulfurtransferase</fullName>
        <ecNumber evidence="4">2.8.1.-</ecNumber>
    </submittedName>
</protein>
<comment type="caution">
    <text evidence="4">The sequence shown here is derived from an EMBL/GenBank/DDBJ whole genome shotgun (WGS) entry which is preliminary data.</text>
</comment>
<evidence type="ECO:0000259" key="3">
    <source>
        <dbReference type="PROSITE" id="PS50206"/>
    </source>
</evidence>
<dbReference type="EMBL" id="JBBMFV010000004">
    <property type="protein sequence ID" value="MEO3940164.1"/>
    <property type="molecule type" value="Genomic_DNA"/>
</dbReference>
<dbReference type="GO" id="GO:0016740">
    <property type="term" value="F:transferase activity"/>
    <property type="evidence" value="ECO:0007669"/>
    <property type="project" value="UniProtKB-KW"/>
</dbReference>
<feature type="domain" description="Rhodanese" evidence="3">
    <location>
        <begin position="165"/>
        <end position="270"/>
    </location>
</feature>
<organism evidence="4 5">
    <name type="scientific">Paenarthrobacter nicotinovorans</name>
    <name type="common">Arthrobacter nicotinovorans</name>
    <dbReference type="NCBI Taxonomy" id="29320"/>
    <lineage>
        <taxon>Bacteria</taxon>
        <taxon>Bacillati</taxon>
        <taxon>Actinomycetota</taxon>
        <taxon>Actinomycetes</taxon>
        <taxon>Micrococcales</taxon>
        <taxon>Micrococcaceae</taxon>
        <taxon>Paenarthrobacter</taxon>
    </lineage>
</organism>
<evidence type="ECO:0000256" key="2">
    <source>
        <dbReference type="ARBA" id="ARBA00022737"/>
    </source>
</evidence>
<dbReference type="InterPro" id="IPR045078">
    <property type="entry name" value="TST/MPST-like"/>
</dbReference>
<dbReference type="PROSITE" id="PS50206">
    <property type="entry name" value="RHODANESE_3"/>
    <property type="match status" value="2"/>
</dbReference>
<keyword evidence="1 4" id="KW-0808">Transferase</keyword>
<dbReference type="PANTHER" id="PTHR11364">
    <property type="entry name" value="THIOSULFATE SULFERTANSFERASE"/>
    <property type="match status" value="1"/>
</dbReference>
<name>A0ABV0GNR2_PAENI</name>
<dbReference type="CDD" id="cd01449">
    <property type="entry name" value="TST_Repeat_2"/>
    <property type="match status" value="1"/>
</dbReference>
<dbReference type="Pfam" id="PF00581">
    <property type="entry name" value="Rhodanese"/>
    <property type="match status" value="2"/>
</dbReference>
<evidence type="ECO:0000313" key="5">
    <source>
        <dbReference type="Proteomes" id="UP001448614"/>
    </source>
</evidence>
<reference evidence="4 5" key="1">
    <citation type="journal article" date="2024" name="Appl. Microbiol. Biotechnol.">
        <title>Biosynthetic gene clusters with biotechnological applications in novel Antarctic isolates from Actinomycetota.</title>
        <authorList>
            <person name="Bruna P."/>
            <person name="Nunez-Montero K."/>
            <person name="Contreras M.J."/>
            <person name="Leal K."/>
            <person name="Garcia M."/>
            <person name="Abanto M."/>
            <person name="Barrientos L."/>
        </authorList>
    </citation>
    <scope>NUCLEOTIDE SEQUENCE [LARGE SCALE GENOMIC DNA]</scope>
    <source>
        <strain evidence="4 5">Se16.17</strain>
    </source>
</reference>
<dbReference type="InterPro" id="IPR036873">
    <property type="entry name" value="Rhodanese-like_dom_sf"/>
</dbReference>
<evidence type="ECO:0000313" key="4">
    <source>
        <dbReference type="EMBL" id="MEO3940164.1"/>
    </source>
</evidence>
<dbReference type="Proteomes" id="UP001448614">
    <property type="component" value="Unassembled WGS sequence"/>
</dbReference>
<dbReference type="PROSITE" id="PS00380">
    <property type="entry name" value="RHODANESE_1"/>
    <property type="match status" value="1"/>
</dbReference>
<dbReference type="InterPro" id="IPR001763">
    <property type="entry name" value="Rhodanese-like_dom"/>
</dbReference>
<keyword evidence="2" id="KW-0677">Repeat</keyword>
<dbReference type="InterPro" id="IPR001307">
    <property type="entry name" value="Thiosulphate_STrfase_CS"/>
</dbReference>
<dbReference type="CDD" id="cd01448">
    <property type="entry name" value="TST_Repeat_1"/>
    <property type="match status" value="1"/>
</dbReference>